<dbReference type="EMBL" id="BAAARW010000012">
    <property type="protein sequence ID" value="GAA2420136.1"/>
    <property type="molecule type" value="Genomic_DNA"/>
</dbReference>
<dbReference type="Pfam" id="PF11305">
    <property type="entry name" value="DUF3107"/>
    <property type="match status" value="1"/>
</dbReference>
<comment type="caution">
    <text evidence="1">The sequence shown here is derived from an EMBL/GenBank/DDBJ whole genome shotgun (WGS) entry which is preliminary data.</text>
</comment>
<accession>A0ABP5W8V7</accession>
<proteinExistence type="predicted"/>
<sequence length="79" mass="8531">MQVRIGVQFVPKELVVETAQSADEVQTALADALAEDRGVLVLRDERGGRVVIPADRVGYLEIAEEERQTVGFGGGSQYA</sequence>
<dbReference type="Proteomes" id="UP001501231">
    <property type="component" value="Unassembled WGS sequence"/>
</dbReference>
<evidence type="ECO:0000313" key="1">
    <source>
        <dbReference type="EMBL" id="GAA2420136.1"/>
    </source>
</evidence>
<gene>
    <name evidence="1" type="ORF">GCM10010191_34180</name>
</gene>
<evidence type="ECO:0008006" key="3">
    <source>
        <dbReference type="Google" id="ProtNLM"/>
    </source>
</evidence>
<dbReference type="RefSeq" id="WP_344589957.1">
    <property type="nucleotide sequence ID" value="NZ_BAAARW010000012.1"/>
</dbReference>
<reference evidence="2" key="1">
    <citation type="journal article" date="2019" name="Int. J. Syst. Evol. Microbiol.">
        <title>The Global Catalogue of Microorganisms (GCM) 10K type strain sequencing project: providing services to taxonomists for standard genome sequencing and annotation.</title>
        <authorList>
            <consortium name="The Broad Institute Genomics Platform"/>
            <consortium name="The Broad Institute Genome Sequencing Center for Infectious Disease"/>
            <person name="Wu L."/>
            <person name="Ma J."/>
        </authorList>
    </citation>
    <scope>NUCLEOTIDE SEQUENCE [LARGE SCALE GENOMIC DNA]</scope>
    <source>
        <strain evidence="2">JCM 3325</strain>
    </source>
</reference>
<name>A0ABP5W8V7_9ACTN</name>
<organism evidence="1 2">
    <name type="scientific">Actinomadura vinacea</name>
    <dbReference type="NCBI Taxonomy" id="115336"/>
    <lineage>
        <taxon>Bacteria</taxon>
        <taxon>Bacillati</taxon>
        <taxon>Actinomycetota</taxon>
        <taxon>Actinomycetes</taxon>
        <taxon>Streptosporangiales</taxon>
        <taxon>Thermomonosporaceae</taxon>
        <taxon>Actinomadura</taxon>
    </lineage>
</organism>
<dbReference type="InterPro" id="IPR021456">
    <property type="entry name" value="DUF3107"/>
</dbReference>
<keyword evidence="2" id="KW-1185">Reference proteome</keyword>
<evidence type="ECO:0000313" key="2">
    <source>
        <dbReference type="Proteomes" id="UP001501231"/>
    </source>
</evidence>
<protein>
    <recommendedName>
        <fullName evidence="3">DUF3107 domain-containing protein</fullName>
    </recommendedName>
</protein>